<keyword evidence="6 8" id="KW-0378">Hydrolase</keyword>
<dbReference type="EMBL" id="LMCB01000122">
    <property type="protein sequence ID" value="KZL09431.1"/>
    <property type="molecule type" value="Genomic_DNA"/>
</dbReference>
<dbReference type="HAMAP" id="MF_00242">
    <property type="entry name" value="Arg_deiminase"/>
    <property type="match status" value="1"/>
</dbReference>
<dbReference type="Pfam" id="PF02274">
    <property type="entry name" value="ADI"/>
    <property type="match status" value="1"/>
</dbReference>
<comment type="similarity">
    <text evidence="3 8">Belongs to the arginine deiminase family.</text>
</comment>
<keyword evidence="4 8" id="KW-0963">Cytoplasm</keyword>
<evidence type="ECO:0000313" key="10">
    <source>
        <dbReference type="EMBL" id="KZL09431.1"/>
    </source>
</evidence>
<dbReference type="Gene3D" id="1.10.3930.10">
    <property type="entry name" value="Arginine deiminase"/>
    <property type="match status" value="1"/>
</dbReference>
<evidence type="ECO:0000256" key="5">
    <source>
        <dbReference type="ARBA" id="ARBA00022503"/>
    </source>
</evidence>
<sequence>MTEFGVHSEVGKLKEVLVCRPGLAHMRLTPGNCQEFLFDDVIWVREAQKHHYDFCLRMEERGVNVLEMHNLLTETLEDPEARKWVLEHRVTHHRVGYGMAEDLRAWLFEQPEKFLADHLIGGIARCELGFQPTGVFGSYLEPNDFVIPPLPNTLFTRDTTCWIYNGVTLNPMFWQARQNETLLATAIYRHHPHFKGKVNFWWGDPAKNFHESTVEGGDVMPIGNGVVLIGMGERTTPQAVGQVARALFRNDAATRVIACQMPKSRAAMHLDTVFTLLDRDKATAFTGVCDEIICFSIRPGDTPESVDYRQEDGHLFDVVADSLGIKKLNVVTTGGNAYDQEREQWDDGNNVVCIEPGVVVAYRRNTYTNSKLQRAGVEVIAIDGSELGRGRGGGHCMTCPTIRESVQF</sequence>
<dbReference type="NCBIfam" id="TIGR01078">
    <property type="entry name" value="arcA"/>
    <property type="match status" value="1"/>
</dbReference>
<comment type="pathway">
    <text evidence="2 8">Amino-acid degradation; L-arginine degradation via ADI pathway; carbamoyl phosphate from L-arginine: step 1/2.</text>
</comment>
<dbReference type="PIRSF" id="PIRSF006356">
    <property type="entry name" value="Arg_deiminase"/>
    <property type="match status" value="1"/>
</dbReference>
<keyword evidence="5 8" id="KW-0056">Arginine metabolism</keyword>
<dbReference type="AlphaFoldDB" id="A0A161XCQ6"/>
<dbReference type="PRINTS" id="PR01466">
    <property type="entry name" value="ARGDEIMINASE"/>
</dbReference>
<dbReference type="UniPathway" id="UPA00254">
    <property type="reaction ID" value="UER00364"/>
</dbReference>
<dbReference type="PANTHER" id="PTHR47271:SF3">
    <property type="entry name" value="ARGININE DEIMINASE"/>
    <property type="match status" value="1"/>
</dbReference>
<evidence type="ECO:0000256" key="7">
    <source>
        <dbReference type="ARBA" id="ARBA00049429"/>
    </source>
</evidence>
<comment type="catalytic activity">
    <reaction evidence="7 8">
        <text>L-arginine + H2O = L-citrulline + NH4(+)</text>
        <dbReference type="Rhea" id="RHEA:19597"/>
        <dbReference type="ChEBI" id="CHEBI:15377"/>
        <dbReference type="ChEBI" id="CHEBI:28938"/>
        <dbReference type="ChEBI" id="CHEBI:32682"/>
        <dbReference type="ChEBI" id="CHEBI:57743"/>
        <dbReference type="EC" id="3.5.3.6"/>
    </reaction>
</comment>
<dbReference type="GO" id="GO:0019546">
    <property type="term" value="P:L-arginine deiminase pathway"/>
    <property type="evidence" value="ECO:0007669"/>
    <property type="project" value="UniProtKB-UniRule"/>
</dbReference>
<dbReference type="GO" id="GO:0005737">
    <property type="term" value="C:cytoplasm"/>
    <property type="evidence" value="ECO:0007669"/>
    <property type="project" value="UniProtKB-SubCell"/>
</dbReference>
<name>A0A161XCQ6_9HYPH</name>
<keyword evidence="11" id="KW-1185">Reference proteome</keyword>
<evidence type="ECO:0000256" key="4">
    <source>
        <dbReference type="ARBA" id="ARBA00022490"/>
    </source>
</evidence>
<dbReference type="STRING" id="989403.SAMN05421798_103344"/>
<protein>
    <recommendedName>
        <fullName evidence="8">Arginine deiminase</fullName>
        <shortName evidence="8">ADI</shortName>
        <ecNumber evidence="8">3.5.3.6</ecNumber>
    </recommendedName>
    <alternativeName>
        <fullName evidence="8">Arginine dihydrolase</fullName>
        <shortName evidence="8">AD</shortName>
    </alternativeName>
</protein>
<dbReference type="RefSeq" id="WP_068010013.1">
    <property type="nucleotide sequence ID" value="NZ_FOFM01000003.1"/>
</dbReference>
<dbReference type="PANTHER" id="PTHR47271">
    <property type="entry name" value="ARGININE DEIMINASE"/>
    <property type="match status" value="1"/>
</dbReference>
<evidence type="ECO:0000256" key="1">
    <source>
        <dbReference type="ARBA" id="ARBA00004496"/>
    </source>
</evidence>
<dbReference type="SUPFAM" id="SSF55909">
    <property type="entry name" value="Pentein"/>
    <property type="match status" value="1"/>
</dbReference>
<feature type="active site" description="Amidino-cysteine intermediate" evidence="8 9">
    <location>
        <position position="396"/>
    </location>
</feature>
<dbReference type="InterPro" id="IPR003876">
    <property type="entry name" value="Arg_deiminase"/>
</dbReference>
<dbReference type="EC" id="3.5.3.6" evidence="8"/>
<dbReference type="OrthoDB" id="9807502at2"/>
<dbReference type="Gene3D" id="3.75.10.10">
    <property type="entry name" value="L-arginine/glycine Amidinotransferase, Chain A"/>
    <property type="match status" value="1"/>
</dbReference>
<dbReference type="Proteomes" id="UP000076577">
    <property type="component" value="Unassembled WGS sequence"/>
</dbReference>
<evidence type="ECO:0000256" key="8">
    <source>
        <dbReference type="HAMAP-Rule" id="MF_00242"/>
    </source>
</evidence>
<comment type="subcellular location">
    <subcellularLocation>
        <location evidence="1 8">Cytoplasm</location>
    </subcellularLocation>
</comment>
<organism evidence="10 11">
    <name type="scientific">Pseudovibrio axinellae</name>
    <dbReference type="NCBI Taxonomy" id="989403"/>
    <lineage>
        <taxon>Bacteria</taxon>
        <taxon>Pseudomonadati</taxon>
        <taxon>Pseudomonadota</taxon>
        <taxon>Alphaproteobacteria</taxon>
        <taxon>Hyphomicrobiales</taxon>
        <taxon>Stappiaceae</taxon>
        <taxon>Pseudovibrio</taxon>
    </lineage>
</organism>
<dbReference type="GO" id="GO:0016990">
    <property type="term" value="F:arginine deiminase activity"/>
    <property type="evidence" value="ECO:0007669"/>
    <property type="project" value="UniProtKB-UniRule"/>
</dbReference>
<accession>A0A161XCQ6</accession>
<proteinExistence type="inferred from homology"/>
<dbReference type="PATRIC" id="fig|989403.3.peg.4404"/>
<evidence type="ECO:0000256" key="2">
    <source>
        <dbReference type="ARBA" id="ARBA00005213"/>
    </source>
</evidence>
<evidence type="ECO:0000256" key="3">
    <source>
        <dbReference type="ARBA" id="ARBA00010206"/>
    </source>
</evidence>
<dbReference type="NCBIfam" id="NF002381">
    <property type="entry name" value="PRK01388.1"/>
    <property type="match status" value="1"/>
</dbReference>
<evidence type="ECO:0000256" key="9">
    <source>
        <dbReference type="PIRSR" id="PIRSR006356-1"/>
    </source>
</evidence>
<evidence type="ECO:0000313" key="11">
    <source>
        <dbReference type="Proteomes" id="UP000076577"/>
    </source>
</evidence>
<gene>
    <name evidence="10" type="primary">arcA_2</name>
    <name evidence="8" type="synonym">arcA</name>
    <name evidence="10" type="ORF">PsAD2_04031</name>
</gene>
<evidence type="ECO:0000256" key="6">
    <source>
        <dbReference type="ARBA" id="ARBA00022801"/>
    </source>
</evidence>
<reference evidence="10 11" key="1">
    <citation type="journal article" date="2016" name="Front. Microbiol.">
        <title>Comparative Genomic Analysis Reveals a Diverse Repertoire of Genes Involved in Prokaryote-Eukaryote Interactions within the Pseudovibrio Genus.</title>
        <authorList>
            <person name="Romano S."/>
            <person name="Fernandez-Guerra A."/>
            <person name="Reen F.J."/>
            <person name="Glockner F.O."/>
            <person name="Crowley S.P."/>
            <person name="O'Sullivan O."/>
            <person name="Cotter P.D."/>
            <person name="Adams C."/>
            <person name="Dobson A.D."/>
            <person name="O'Gara F."/>
        </authorList>
    </citation>
    <scope>NUCLEOTIDE SEQUENCE [LARGE SCALE GENOMIC DNA]</scope>
    <source>
        <strain evidence="10 11">Ad2</strain>
    </source>
</reference>
<comment type="caution">
    <text evidence="10">The sequence shown here is derived from an EMBL/GenBank/DDBJ whole genome shotgun (WGS) entry which is preliminary data.</text>
</comment>